<dbReference type="Proteomes" id="UP000061489">
    <property type="component" value="Chromosome"/>
</dbReference>
<dbReference type="RefSeq" id="WP_041338704.1">
    <property type="nucleotide sequence ID" value="NZ_CP007151.1"/>
</dbReference>
<dbReference type="NCBIfam" id="NF012209">
    <property type="entry name" value="LEPR-8K"/>
    <property type="match status" value="1"/>
</dbReference>
<dbReference type="EMBL" id="CP007151">
    <property type="protein sequence ID" value="AHI29968.1"/>
    <property type="molecule type" value="Genomic_DNA"/>
</dbReference>
<dbReference type="STRING" id="1420916.AU14_02850"/>
<name>W5YU29_9GAMM</name>
<evidence type="ECO:0000313" key="3">
    <source>
        <dbReference type="EMBL" id="AHI29968.1"/>
    </source>
</evidence>
<sequence length="606" mass="63485">MDKKQKRRVAPTIEALEPRVLFSADLFGGAADNPATDDSLATLLDDTAAVLEKHRAQLESEQSHIAPSEPPTQEGESTSPVAESAIRTELVFVDTDTPNYQQLVDDILSEGNDNRSLEVILLDNNRDGIEQITAALQNYQAVDAIHLISHGSDGNVDLGNTQLNNENLFLYQNQLQSWAEYLDPDADILFYGCDLAETEVGRSLIDGLAALTLADVAASDDLTGHESIGGDWDLEYETGDIETIVAISERQQGQWHNILANASPVLAGANDLTSINEDPVSNDGTLVSALIAGQVTDTDSGSLEGIAVTAVGDTNGTWQYTTDGGTNWFAFGAVDSSNARLLAADANTSVRFMPDANWNGTVTNGISFHAWDQTNGTAGGTADLSASATVRDEFTLVGWGNDDGSATWSGAWVENEAGGLGADKGNLQVRGGQLIVNAAVIGDNIYREVDISSATSATLTYAYDSSSMAKGEVLLQVSGDGGISFTTLHTFSSVNSGIGTGSFDISSYIATDTQIRLYVNDGAASNRTLYLDDIQIEYGSAGVGGSTAYSADPASSSVTVNAYNDAPVVTAPGSSLAATEQTSLSIEGTGFSVSDVDEAGAGPRLP</sequence>
<gene>
    <name evidence="3" type="ORF">AU14_02850</name>
</gene>
<evidence type="ECO:0000259" key="2">
    <source>
        <dbReference type="Pfam" id="PF14252"/>
    </source>
</evidence>
<dbReference type="Gene3D" id="2.60.120.260">
    <property type="entry name" value="Galactose-binding domain-like"/>
    <property type="match status" value="1"/>
</dbReference>
<reference evidence="3 4" key="1">
    <citation type="journal article" date="2014" name="Genome Announc.">
        <title>Draft Genome Sequences of Marinobacter similis A3d10T and Marinobacter salarius R9SW1T.</title>
        <authorList>
            <person name="Ivanova E.P."/>
            <person name="Ng H.J."/>
            <person name="Webb H.K."/>
            <person name="Feng G."/>
            <person name="Oshima K."/>
            <person name="Hattori M."/>
            <person name="Ohkuma M."/>
            <person name="Sergeev A.F."/>
            <person name="Mikhailov V.V."/>
            <person name="Crawford R.J."/>
            <person name="Sawabe T."/>
        </authorList>
    </citation>
    <scope>NUCLEOTIDE SEQUENCE [LARGE SCALE GENOMIC DNA]</scope>
    <source>
        <strain evidence="3 4">A3d10</strain>
    </source>
</reference>
<keyword evidence="4" id="KW-1185">Reference proteome</keyword>
<evidence type="ECO:0000313" key="4">
    <source>
        <dbReference type="Proteomes" id="UP000061489"/>
    </source>
</evidence>
<protein>
    <recommendedName>
        <fullName evidence="2">DUF4347 domain-containing protein</fullName>
    </recommendedName>
</protein>
<feature type="domain" description="DUF4347" evidence="2">
    <location>
        <begin position="90"/>
        <end position="259"/>
    </location>
</feature>
<dbReference type="AlphaFoldDB" id="W5YU29"/>
<feature type="region of interest" description="Disordered" evidence="1">
    <location>
        <begin position="55"/>
        <end position="81"/>
    </location>
</feature>
<organism evidence="3 4">
    <name type="scientific">Marinobacter similis</name>
    <dbReference type="NCBI Taxonomy" id="1420916"/>
    <lineage>
        <taxon>Bacteria</taxon>
        <taxon>Pseudomonadati</taxon>
        <taxon>Pseudomonadota</taxon>
        <taxon>Gammaproteobacteria</taxon>
        <taxon>Pseudomonadales</taxon>
        <taxon>Marinobacteraceae</taxon>
        <taxon>Marinobacter</taxon>
    </lineage>
</organism>
<dbReference type="HOGENOM" id="CLU_450415_0_0_6"/>
<dbReference type="Pfam" id="PF14252">
    <property type="entry name" value="DUF4347"/>
    <property type="match status" value="1"/>
</dbReference>
<proteinExistence type="predicted"/>
<dbReference type="InterPro" id="IPR025592">
    <property type="entry name" value="DUF4347"/>
</dbReference>
<evidence type="ECO:0000256" key="1">
    <source>
        <dbReference type="SAM" id="MobiDB-lite"/>
    </source>
</evidence>
<dbReference type="KEGG" id="msx:AU14_02850"/>
<dbReference type="OrthoDB" id="5242130at2"/>
<dbReference type="InterPro" id="IPR053786">
    <property type="entry name" value="LEPRxLL_CS"/>
</dbReference>
<accession>W5YU29</accession>